<dbReference type="GO" id="GO:0016787">
    <property type="term" value="F:hydrolase activity"/>
    <property type="evidence" value="ECO:0007669"/>
    <property type="project" value="TreeGrafter"/>
</dbReference>
<dbReference type="EMBL" id="LT629755">
    <property type="protein sequence ID" value="SDS58533.1"/>
    <property type="molecule type" value="Genomic_DNA"/>
</dbReference>
<dbReference type="InterPro" id="IPR012506">
    <property type="entry name" value="TMEM86B-like"/>
</dbReference>
<feature type="transmembrane region" description="Helical" evidence="6">
    <location>
        <begin position="54"/>
        <end position="73"/>
    </location>
</feature>
<evidence type="ECO:0000313" key="8">
    <source>
        <dbReference type="EMBL" id="SDS58533.1"/>
    </source>
</evidence>
<evidence type="ECO:0000256" key="3">
    <source>
        <dbReference type="ARBA" id="ARBA00022692"/>
    </source>
</evidence>
<dbReference type="Proteomes" id="UP000199482">
    <property type="component" value="Chromosome I"/>
</dbReference>
<dbReference type="EMBL" id="SODL02000004">
    <property type="protein sequence ID" value="MCP2368441.1"/>
    <property type="molecule type" value="Genomic_DNA"/>
</dbReference>
<gene>
    <name evidence="7" type="ORF">BCL57_002614</name>
    <name evidence="8" type="ORF">SAMN04489721_1560</name>
</gene>
<keyword evidence="3 6" id="KW-0812">Transmembrane</keyword>
<feature type="transmembrane region" description="Helical" evidence="6">
    <location>
        <begin position="79"/>
        <end position="99"/>
    </location>
</feature>
<keyword evidence="4 6" id="KW-1133">Transmembrane helix</keyword>
<protein>
    <submittedName>
        <fullName evidence="7">Membrane protein YhhN</fullName>
    </submittedName>
    <submittedName>
        <fullName evidence="8">YhhN-like protein</fullName>
    </submittedName>
</protein>
<comment type="similarity">
    <text evidence="2">Belongs to the TMEM86 family.</text>
</comment>
<dbReference type="GO" id="GO:0016020">
    <property type="term" value="C:membrane"/>
    <property type="evidence" value="ECO:0007669"/>
    <property type="project" value="UniProtKB-SubCell"/>
</dbReference>
<evidence type="ECO:0000256" key="6">
    <source>
        <dbReference type="SAM" id="Phobius"/>
    </source>
</evidence>
<dbReference type="PANTHER" id="PTHR31885">
    <property type="entry name" value="GH04784P"/>
    <property type="match status" value="1"/>
</dbReference>
<reference evidence="7" key="3">
    <citation type="submission" date="2022-06" db="EMBL/GenBank/DDBJ databases">
        <title>Genomic Encyclopedia of Type Strains, Phase III (KMG-III): the genomes of soil and plant-associated and newly described type strains.</title>
        <authorList>
            <person name="Whitman W."/>
        </authorList>
    </citation>
    <scope>NUCLEOTIDE SEQUENCE</scope>
    <source>
        <strain evidence="7">CPCC 202695</strain>
    </source>
</reference>
<evidence type="ECO:0000256" key="4">
    <source>
        <dbReference type="ARBA" id="ARBA00022989"/>
    </source>
</evidence>
<dbReference type="Proteomes" id="UP000893823">
    <property type="component" value="Unassembled WGS sequence"/>
</dbReference>
<feature type="transmembrane region" description="Helical" evidence="6">
    <location>
        <begin position="134"/>
        <end position="151"/>
    </location>
</feature>
<dbReference type="OrthoDB" id="4773026at2"/>
<dbReference type="AlphaFoldDB" id="A0A1H1TE83"/>
<name>A0A1H1TE83_9MICO</name>
<keyword evidence="10" id="KW-1185">Reference proteome</keyword>
<sequence length="236" mass="24405">MPLPFVPYAVLSAVHLVVLVGGLDGAAVTVTKLLLMPALAVAVLWLGRGRRRSATIVLLLAAIGLSWAGDAALTGSGATWFIVGLLCFLAAHLAYVVLFARESRGGGRFPAWTAVYLAWYAGFLALLAPHLGALIAPVAAYGLVLGAMAAFAGRVGGLVAVGGALFVVSDTILALGRFLPGYEFAMHDLVVMSTYLGAQWLIAFGVLRRSRDLTGELSSRASAAAVPTAAPTTDRS</sequence>
<evidence type="ECO:0000313" key="9">
    <source>
        <dbReference type="Proteomes" id="UP000199482"/>
    </source>
</evidence>
<evidence type="ECO:0000256" key="5">
    <source>
        <dbReference type="ARBA" id="ARBA00023136"/>
    </source>
</evidence>
<feature type="transmembrane region" description="Helical" evidence="6">
    <location>
        <begin position="158"/>
        <end position="179"/>
    </location>
</feature>
<organism evidence="8 9">
    <name type="scientific">Agromyces flavus</name>
    <dbReference type="NCBI Taxonomy" id="589382"/>
    <lineage>
        <taxon>Bacteria</taxon>
        <taxon>Bacillati</taxon>
        <taxon>Actinomycetota</taxon>
        <taxon>Actinomycetes</taxon>
        <taxon>Micrococcales</taxon>
        <taxon>Microbacteriaceae</taxon>
        <taxon>Agromyces</taxon>
    </lineage>
</organism>
<evidence type="ECO:0000313" key="7">
    <source>
        <dbReference type="EMBL" id="MCP2368441.1"/>
    </source>
</evidence>
<dbReference type="RefSeq" id="WP_092670710.1">
    <property type="nucleotide sequence ID" value="NZ_BMDN01000004.1"/>
</dbReference>
<comment type="subcellular location">
    <subcellularLocation>
        <location evidence="1">Membrane</location>
        <topology evidence="1">Multi-pass membrane protein</topology>
    </subcellularLocation>
</comment>
<accession>A0A1H1TE83</accession>
<reference evidence="8" key="1">
    <citation type="submission" date="2016-10" db="EMBL/GenBank/DDBJ databases">
        <authorList>
            <person name="de Groot N.N."/>
        </authorList>
    </citation>
    <scope>NUCLEOTIDE SEQUENCE [LARGE SCALE GENOMIC DNA]</scope>
    <source>
        <strain evidence="8">CPCC 202695</strain>
    </source>
</reference>
<feature type="transmembrane region" description="Helical" evidence="6">
    <location>
        <begin position="29"/>
        <end position="47"/>
    </location>
</feature>
<reference evidence="9" key="2">
    <citation type="submission" date="2016-10" db="EMBL/GenBank/DDBJ databases">
        <authorList>
            <person name="Varghese N."/>
            <person name="Submissions S."/>
        </authorList>
    </citation>
    <scope>NUCLEOTIDE SEQUENCE [LARGE SCALE GENOMIC DNA]</scope>
    <source>
        <strain evidence="9">CPCC 202695</strain>
    </source>
</reference>
<dbReference type="Pfam" id="PF07947">
    <property type="entry name" value="YhhN"/>
    <property type="match status" value="1"/>
</dbReference>
<feature type="transmembrane region" description="Helical" evidence="6">
    <location>
        <begin position="185"/>
        <end position="207"/>
    </location>
</feature>
<dbReference type="STRING" id="589382.SAMN04489721_1560"/>
<proteinExistence type="inferred from homology"/>
<dbReference type="PANTHER" id="PTHR31885:SF6">
    <property type="entry name" value="GH04784P"/>
    <property type="match status" value="1"/>
</dbReference>
<evidence type="ECO:0000256" key="1">
    <source>
        <dbReference type="ARBA" id="ARBA00004141"/>
    </source>
</evidence>
<keyword evidence="5 6" id="KW-0472">Membrane</keyword>
<evidence type="ECO:0000256" key="2">
    <source>
        <dbReference type="ARBA" id="ARBA00007375"/>
    </source>
</evidence>
<evidence type="ECO:0000313" key="10">
    <source>
        <dbReference type="Proteomes" id="UP000893823"/>
    </source>
</evidence>
<feature type="transmembrane region" description="Helical" evidence="6">
    <location>
        <begin position="111"/>
        <end position="128"/>
    </location>
</feature>